<organism evidence="2 3">
    <name type="scientific">Candidatus Sungbacteria bacterium RIFCSPLOWO2_01_FULL_47_10</name>
    <dbReference type="NCBI Taxonomy" id="1802276"/>
    <lineage>
        <taxon>Bacteria</taxon>
        <taxon>Candidatus Sungiibacteriota</taxon>
    </lineage>
</organism>
<dbReference type="Gene3D" id="3.40.50.720">
    <property type="entry name" value="NAD(P)-binding Rossmann-like Domain"/>
    <property type="match status" value="1"/>
</dbReference>
<dbReference type="PANTHER" id="PTHR43245">
    <property type="entry name" value="BIFUNCTIONAL POLYMYXIN RESISTANCE PROTEIN ARNA"/>
    <property type="match status" value="1"/>
</dbReference>
<proteinExistence type="predicted"/>
<dbReference type="Pfam" id="PF01370">
    <property type="entry name" value="Epimerase"/>
    <property type="match status" value="1"/>
</dbReference>
<feature type="non-terminal residue" evidence="2">
    <location>
        <position position="249"/>
    </location>
</feature>
<comment type="caution">
    <text evidence="2">The sequence shown here is derived from an EMBL/GenBank/DDBJ whole genome shotgun (WGS) entry which is preliminary data.</text>
</comment>
<dbReference type="Proteomes" id="UP000177982">
    <property type="component" value="Unassembled WGS sequence"/>
</dbReference>
<dbReference type="EMBL" id="MHQO01000022">
    <property type="protein sequence ID" value="OHA06852.1"/>
    <property type="molecule type" value="Genomic_DNA"/>
</dbReference>
<evidence type="ECO:0000313" key="2">
    <source>
        <dbReference type="EMBL" id="OHA06852.1"/>
    </source>
</evidence>
<dbReference type="PANTHER" id="PTHR43245:SF13">
    <property type="entry name" value="UDP-D-APIOSE_UDP-D-XYLOSE SYNTHASE 2"/>
    <property type="match status" value="1"/>
</dbReference>
<dbReference type="SUPFAM" id="SSF51735">
    <property type="entry name" value="NAD(P)-binding Rossmann-fold domains"/>
    <property type="match status" value="1"/>
</dbReference>
<evidence type="ECO:0000313" key="3">
    <source>
        <dbReference type="Proteomes" id="UP000177982"/>
    </source>
</evidence>
<feature type="domain" description="NAD-dependent epimerase/dehydratase" evidence="1">
    <location>
        <begin position="8"/>
        <end position="243"/>
    </location>
</feature>
<gene>
    <name evidence="2" type="ORF">A2934_00630</name>
</gene>
<reference evidence="2 3" key="1">
    <citation type="journal article" date="2016" name="Nat. Commun.">
        <title>Thousands of microbial genomes shed light on interconnected biogeochemical processes in an aquifer system.</title>
        <authorList>
            <person name="Anantharaman K."/>
            <person name="Brown C.T."/>
            <person name="Hug L.A."/>
            <person name="Sharon I."/>
            <person name="Castelle C.J."/>
            <person name="Probst A.J."/>
            <person name="Thomas B.C."/>
            <person name="Singh A."/>
            <person name="Wilkins M.J."/>
            <person name="Karaoz U."/>
            <person name="Brodie E.L."/>
            <person name="Williams K.H."/>
            <person name="Hubbard S.S."/>
            <person name="Banfield J.F."/>
        </authorList>
    </citation>
    <scope>NUCLEOTIDE SEQUENCE [LARGE SCALE GENOMIC DNA]</scope>
</reference>
<evidence type="ECO:0000259" key="1">
    <source>
        <dbReference type="Pfam" id="PF01370"/>
    </source>
</evidence>
<dbReference type="InterPro" id="IPR001509">
    <property type="entry name" value="Epimerase_deHydtase"/>
</dbReference>
<dbReference type="InterPro" id="IPR050177">
    <property type="entry name" value="Lipid_A_modif_metabolic_enz"/>
</dbReference>
<accession>A0A1G2L7Q0</accession>
<sequence>MDDKKTKIIVTGGAGFIGSTLVDELIAGGSSDVHVIDNLVAGKRENIHPKANFHELDIRDFDAIAPVFAGARFVFHLAALPRVQPSILDPRTTHDVNVTGTLNVLVAARDAKVKRVIYAASSSTYGDQDELPLREGMDARPKSPYALQKYEGELSCRLFSEIYGLETVSLRYFNVYGPRASSGGAYALVISIFLNQRKNGEPMTIVPDGKQSRDFTHVRDIVRANILAAESSKVGRGEVINIGGGKNHT</sequence>
<dbReference type="AlphaFoldDB" id="A0A1G2L7Q0"/>
<dbReference type="InterPro" id="IPR036291">
    <property type="entry name" value="NAD(P)-bd_dom_sf"/>
</dbReference>
<protein>
    <recommendedName>
        <fullName evidence="1">NAD-dependent epimerase/dehydratase domain-containing protein</fullName>
    </recommendedName>
</protein>
<name>A0A1G2L7Q0_9BACT</name>
<dbReference type="Gene3D" id="3.90.25.10">
    <property type="entry name" value="UDP-galactose 4-epimerase, domain 1"/>
    <property type="match status" value="1"/>
</dbReference>